<protein>
    <recommendedName>
        <fullName evidence="10">H/ACA snoRNP protein NHP2</fullName>
    </recommendedName>
    <alternativeName>
        <fullName evidence="9">High mobility group-like nuclear protein 2</fullName>
    </alternativeName>
</protein>
<sequence>MAKKTDEVEEVDNYEKRLPALLPFAKPLASKKLNKKVLKTVKKASKSKHVKRGVKEVVKALRKGEKGLVIIAGDISPADVISHIPCLCEDNGVPFLFVPSKEDLGSAGATKRPTSCVMIVPGAGKKDSKGDDYKDGYDEIVCSKLADFLFQNDGSLGVSNGNQRFRNVPFQEPVRSSRELWLAVLVPVTQHVDQVWDLKREKSVVDAVSRENVSKRSCNHKLNITGQNTGSSLFSGRTGTEVETRDDDIACFGLGSELRVVVLHTNLSHLLARNIVLVGVFTWVDSVGVDVISVTKNQLANDLFWETWQHSARRLDGLFTSWLLVHNNGFLDLSGWRTWFSVHFFWSSNLTDNGGCCNHFWRGQERKSIFGTHSSLEVSVGSRDSDLTFFQQSGSQSNTWTTSGWKRNASSVQKSLPSTSGLSVGLDLGRGSSNVELDSRSNLVALDDIGSSFDVTESRVGTGNQVRLVDLHVLGRKIAQGARHLHRVWSRNVRRQRRQVDRQRLGIVRIVVGSKLVLSQCFQGLVVDSWVVRTESEQSVGVELDQRLVNREQTRQSTPFGGHVGNSQTVVDWKFLDLVSNKLDSMVQNLVVVEQSTQRHNHVLSGDSLGKTPLQLNLGNRWNLPPGLAGSPDGGSVRSHYRSTQRPNTSEYNLLEANKQGIFHAIDTNRIVVIENLVGTYSICRFLQKYSTLQLVCVENSPFCADLVKKNLSEINVYSIEDVLWRKIDGELVVLAASPDEVRTQLAIDRISAKKLVVINSYHSKASISRVRINLHNPVHPVLFATAKPIDLFAEVEKLVKDRPGNTLVLLPSKKLVKQFSSKLAATTVLSEYDLLRLRLVNQSSLVFMLNAEHLINCTKYLDFFRPFGFSLVIQSGLYQQHAFSPMNYSTVTETPVPRRFVDVLSVETRVLVPEKSLVESQQIDPLVPILVLLNSYQDAPEEFFENQLVRQLALFPSFETTLAQLETLRLVDFSNGYRLTSHTFWKYRLFHFAGRKWIGLVAALDESLGHSQDTTFLLLGVLSILWVLESSSYTCWSLLYDLNTKFKELRSQESEFVTLINFFISVFHLNGLQLVPTSSSPPTELQQFVRQLRVAGQIVETFNSLVVHFNVSDTLTDSVLENVLRCLRKGLIFNCGVLSSIRVTEQPLIRFKADHVLSGTIPELAFELPAELSSYYSTGNLIHWLTLESSTDSDLYPFLGLKGFKEETLRESKGKPVTVEKLIPVNYDLGNLAVFDPNPLDASQISNDTAKNDYLKSVTRDNVQLLINQVLSLPLKKTSDNSSGQNSTMTLIELPDPITQLPREKSVPKAKEPTRWELFAAKKGIKKKGKEGKLVYDEATGEWVNKYGYKGKNKEMDSQWLVEVDDKKAGTEEELIDPRKLNRMERKKLIKKNEIQQKRNREKR</sequence>
<dbReference type="InterPro" id="IPR002415">
    <property type="entry name" value="H/ACA_rnp_Nhp2-like"/>
</dbReference>
<comment type="similarity">
    <text evidence="2">Belongs to the eukaryotic ribosomal protein eL8 family.</text>
</comment>
<keyword evidence="7" id="KW-0539">Nucleus</keyword>
<name>A0A9P8T3P5_9ASCO</name>
<evidence type="ECO:0000313" key="13">
    <source>
        <dbReference type="Proteomes" id="UP000769157"/>
    </source>
</evidence>
<dbReference type="Pfam" id="PF04939">
    <property type="entry name" value="RRS1"/>
    <property type="match status" value="1"/>
</dbReference>
<dbReference type="GO" id="GO:0031120">
    <property type="term" value="P:snRNA pseudouridine synthesis"/>
    <property type="evidence" value="ECO:0007669"/>
    <property type="project" value="UniProtKB-ARBA"/>
</dbReference>
<evidence type="ECO:0000256" key="8">
    <source>
        <dbReference type="ARBA" id="ARBA00023274"/>
    </source>
</evidence>
<evidence type="ECO:0000256" key="4">
    <source>
        <dbReference type="ARBA" id="ARBA00022517"/>
    </source>
</evidence>
<reference evidence="12" key="2">
    <citation type="submission" date="2021-01" db="EMBL/GenBank/DDBJ databases">
        <authorList>
            <person name="Schikora-Tamarit M.A."/>
        </authorList>
    </citation>
    <scope>NUCLEOTIDE SEQUENCE</scope>
    <source>
        <strain evidence="12">CBS6075</strain>
    </source>
</reference>
<evidence type="ECO:0000313" key="12">
    <source>
        <dbReference type="EMBL" id="KAH3664205.1"/>
    </source>
</evidence>
<keyword evidence="5" id="KW-0698">rRNA processing</keyword>
<dbReference type="InterPro" id="IPR004038">
    <property type="entry name" value="Ribosomal_eL8/eL30/eS12/Gad45"/>
</dbReference>
<dbReference type="InterPro" id="IPR029064">
    <property type="entry name" value="Ribosomal_eL30-like_sf"/>
</dbReference>
<dbReference type="RefSeq" id="XP_046060477.1">
    <property type="nucleotide sequence ID" value="XM_046205647.1"/>
</dbReference>
<dbReference type="OrthoDB" id="28455at2759"/>
<keyword evidence="13" id="KW-1185">Reference proteome</keyword>
<evidence type="ECO:0000256" key="3">
    <source>
        <dbReference type="ARBA" id="ARBA00010077"/>
    </source>
</evidence>
<keyword evidence="4" id="KW-0690">Ribosome biogenesis</keyword>
<comment type="caution">
    <text evidence="12">The sequence shown here is derived from an EMBL/GenBank/DDBJ whole genome shotgun (WGS) entry which is preliminary data.</text>
</comment>
<dbReference type="PANTHER" id="PTHR23105">
    <property type="entry name" value="RIBOSOMAL PROTEIN L7AE FAMILY MEMBER"/>
    <property type="match status" value="1"/>
</dbReference>
<dbReference type="SUPFAM" id="SSF55315">
    <property type="entry name" value="L30e-like"/>
    <property type="match status" value="1"/>
</dbReference>
<evidence type="ECO:0000256" key="5">
    <source>
        <dbReference type="ARBA" id="ARBA00022552"/>
    </source>
</evidence>
<dbReference type="EMBL" id="JAEUBE010000327">
    <property type="protein sequence ID" value="KAH3664205.1"/>
    <property type="molecule type" value="Genomic_DNA"/>
</dbReference>
<keyword evidence="8" id="KW-0687">Ribonucleoprotein</keyword>
<comment type="subcellular location">
    <subcellularLocation>
        <location evidence="1">Nucleus</location>
        <location evidence="1">Nucleolus</location>
    </subcellularLocation>
</comment>
<evidence type="ECO:0000256" key="1">
    <source>
        <dbReference type="ARBA" id="ARBA00004604"/>
    </source>
</evidence>
<dbReference type="PROSITE" id="PS01082">
    <property type="entry name" value="RIBOSOMAL_L7AE"/>
    <property type="match status" value="1"/>
</dbReference>
<reference evidence="12" key="1">
    <citation type="journal article" date="2021" name="Open Biol.">
        <title>Shared evolutionary footprints suggest mitochondrial oxidative damage underlies multiple complex I losses in fungi.</title>
        <authorList>
            <person name="Schikora-Tamarit M.A."/>
            <person name="Marcet-Houben M."/>
            <person name="Nosek J."/>
            <person name="Gabaldon T."/>
        </authorList>
    </citation>
    <scope>NUCLEOTIDE SEQUENCE</scope>
    <source>
        <strain evidence="12">CBS6075</strain>
    </source>
</reference>
<comment type="similarity">
    <text evidence="3">Belongs to the RRS1 family.</text>
</comment>
<dbReference type="GO" id="GO:0031429">
    <property type="term" value="C:box H/ACA snoRNP complex"/>
    <property type="evidence" value="ECO:0007669"/>
    <property type="project" value="UniProtKB-ARBA"/>
</dbReference>
<evidence type="ECO:0000256" key="2">
    <source>
        <dbReference type="ARBA" id="ARBA00007337"/>
    </source>
</evidence>
<evidence type="ECO:0000256" key="10">
    <source>
        <dbReference type="ARBA" id="ARBA00083355"/>
    </source>
</evidence>
<dbReference type="InterPro" id="IPR050257">
    <property type="entry name" value="eL8/uL1-like"/>
</dbReference>
<evidence type="ECO:0000259" key="11">
    <source>
        <dbReference type="Pfam" id="PF01248"/>
    </source>
</evidence>
<dbReference type="FunFam" id="3.30.1330.30:FF:000015">
    <property type="entry name" value="H/ACA ribonucleoprotein complex subunit NHP2"/>
    <property type="match status" value="1"/>
</dbReference>
<proteinExistence type="inferred from homology"/>
<dbReference type="GO" id="GO:0034513">
    <property type="term" value="F:box H/ACA snoRNA binding"/>
    <property type="evidence" value="ECO:0007669"/>
    <property type="project" value="UniProtKB-ARBA"/>
</dbReference>
<dbReference type="InterPro" id="IPR007023">
    <property type="entry name" value="Ribosom_reg"/>
</dbReference>
<accession>A0A9P8T3P5</accession>
<dbReference type="Pfam" id="PF01248">
    <property type="entry name" value="Ribosomal_L7Ae"/>
    <property type="match status" value="1"/>
</dbReference>
<dbReference type="Gene3D" id="3.30.1330.30">
    <property type="match status" value="1"/>
</dbReference>
<evidence type="ECO:0000256" key="9">
    <source>
        <dbReference type="ARBA" id="ARBA00081090"/>
    </source>
</evidence>
<dbReference type="Proteomes" id="UP000769157">
    <property type="component" value="Unassembled WGS sequence"/>
</dbReference>
<dbReference type="GO" id="GO:0031118">
    <property type="term" value="P:rRNA pseudouridine synthesis"/>
    <property type="evidence" value="ECO:0007669"/>
    <property type="project" value="UniProtKB-ARBA"/>
</dbReference>
<dbReference type="PRINTS" id="PR00881">
    <property type="entry name" value="L7ARS6FAMILY"/>
</dbReference>
<keyword evidence="6" id="KW-0694">RNA-binding</keyword>
<dbReference type="PRINTS" id="PR00883">
    <property type="entry name" value="NUCLEARHMG"/>
</dbReference>
<evidence type="ECO:0000256" key="7">
    <source>
        <dbReference type="ARBA" id="ARBA00023242"/>
    </source>
</evidence>
<evidence type="ECO:0000256" key="6">
    <source>
        <dbReference type="ARBA" id="ARBA00022884"/>
    </source>
</evidence>
<dbReference type="InterPro" id="IPR004037">
    <property type="entry name" value="Ribosomal_eL8-like_CS"/>
</dbReference>
<dbReference type="GeneID" id="70236521"/>
<organism evidence="12 13">
    <name type="scientific">Ogataea philodendri</name>
    <dbReference type="NCBI Taxonomy" id="1378263"/>
    <lineage>
        <taxon>Eukaryota</taxon>
        <taxon>Fungi</taxon>
        <taxon>Dikarya</taxon>
        <taxon>Ascomycota</taxon>
        <taxon>Saccharomycotina</taxon>
        <taxon>Pichiomycetes</taxon>
        <taxon>Pichiales</taxon>
        <taxon>Pichiaceae</taxon>
        <taxon>Ogataea</taxon>
    </lineage>
</organism>
<feature type="domain" description="Ribosomal protein eL8/eL30/eS12/Gadd45" evidence="11">
    <location>
        <begin position="36"/>
        <end position="126"/>
    </location>
</feature>
<dbReference type="InterPro" id="IPR018492">
    <property type="entry name" value="Ribosomal_eL8/Nhp2"/>
</dbReference>
<gene>
    <name evidence="12" type="ORF">OGAPHI_004556</name>
</gene>